<reference evidence="1 2" key="1">
    <citation type="journal article" date="2021" name="ISME Commun">
        <title>Automated analysis of genomic sequences facilitates high-throughput and comprehensive description of bacteria.</title>
        <authorList>
            <person name="Hitch T.C.A."/>
        </authorList>
    </citation>
    <scope>NUCLEOTIDE SEQUENCE [LARGE SCALE GENOMIC DNA]</scope>
    <source>
        <strain evidence="1 2">Sanger_29</strain>
    </source>
</reference>
<dbReference type="RefSeq" id="WP_262655874.1">
    <property type="nucleotide sequence ID" value="NZ_JAOQKE010000031.1"/>
</dbReference>
<dbReference type="Proteomes" id="UP001652338">
    <property type="component" value="Unassembled WGS sequence"/>
</dbReference>
<keyword evidence="2" id="KW-1185">Reference proteome</keyword>
<comment type="caution">
    <text evidence="1">The sequence shown here is derived from an EMBL/GenBank/DDBJ whole genome shotgun (WGS) entry which is preliminary data.</text>
</comment>
<name>A0ABT2SQ34_9FIRM</name>
<protein>
    <submittedName>
        <fullName evidence="1">Uncharacterized protein</fullName>
    </submittedName>
</protein>
<evidence type="ECO:0000313" key="2">
    <source>
        <dbReference type="Proteomes" id="UP001652338"/>
    </source>
</evidence>
<sequence length="408" mass="48561">MTLKEYKDELTEIFRCNTTRGFADWRQCGNLAYNVEDFLDRAAKVLLREYRDKELFDLVCTTYLKWAKTGKDDSNGETQGFIYYSAFEIWNKIYEREHPDIPHTKMMDWFLKKMDGSVIDYMEDSLLEYMMAHFKEPKLLEKKIAFLNGRIAAKTELVKEKSWEVYDIYRCKDYILQIYGEQKRPIEEIRAYAKDLQRNDSRELLAKIELEYGNQDECLRIYEALADAVERNWDRENYNGKLKDLYKQFGMQEKYAAQVKRLLGIKIGHMDIWEEYKALIPVDDWTDTVNQLFSTFAPGDCRPLTWYEEEGRYDLIMTGVEHGGPTYLEHYEGELIQRYPERCLAVLVKAADDSAERGKKRSDYRYIAKYLKWMMRYPGGREKAATLAETYRKQYPRRSAMLDELQGI</sequence>
<organism evidence="1 2">
    <name type="scientific">Muricoprocola aceti</name>
    <dbReference type="NCBI Taxonomy" id="2981772"/>
    <lineage>
        <taxon>Bacteria</taxon>
        <taxon>Bacillati</taxon>
        <taxon>Bacillota</taxon>
        <taxon>Clostridia</taxon>
        <taxon>Lachnospirales</taxon>
        <taxon>Lachnospiraceae</taxon>
        <taxon>Muricoprocola</taxon>
    </lineage>
</organism>
<accession>A0ABT2SQ34</accession>
<gene>
    <name evidence="1" type="ORF">OCV47_15085</name>
</gene>
<dbReference type="EMBL" id="JAOQKE010000031">
    <property type="protein sequence ID" value="MCU6726628.1"/>
    <property type="molecule type" value="Genomic_DNA"/>
</dbReference>
<evidence type="ECO:0000313" key="1">
    <source>
        <dbReference type="EMBL" id="MCU6726628.1"/>
    </source>
</evidence>
<proteinExistence type="predicted"/>